<sequence>MLSSSAAQQQQVLLPIVTSASIRACRARTSIISKVDCHATSQQASSVHSRYPRSAGLLFRSLTAHDRPSLQQAVTQHSPASAQLSAVKMADSIYAPHNQHKLDAARAANTTADSPASPASPAPPAATNPSDADAAQTPSPQPNQHDHAEDRPHPHLTRPLLYISGVDPATTDKELAGLVFEKVLPVRLKIDRNVAQGQTASGTVEFQTLDKAEKAYAIVRPPFQLSIDAAGADADPVASAKPRLIKQLPASTDDALVYELFRRFGPLRRAHCLLTNPAGVHTGFKGMAVLDFYSEQDAQLAQTEMHCADVGGKTISVALDTAVRKVSSSLGEIRASAQPFVPGNGLSAAAPSFAPTVSGSRSVSAGSSASIYATPAAAATHDNHAGAAPKGARSLQYSNQASTYVDPCNLFIKNLDGAISSNDLFDTFKAFGHIVSARVMRDNDGKSREFGFVSFTTPDEAHHALQAMDNAKLGARKITVRLHEPKTMRQEKLAARFAAAHGETSEAADASGSTGNARAAEPTAKADKRQSRSYFQAGVPADANGLADEEQLRSLTGVVRDELLSGEFTRRVQKLSSVDEAQVDSIVAELLKLRLGEAVEALNNPISLVQRPGQLGVQTQRSVSSTSSIGGDGTAAASAKERERLLKAVQSVTEAGAPVEDITDMLASLPKKDRALALFNPEYLRQKVDEAKDIIDITDDSGEDLTPARASEPTPAAAPTAAAAVSEPAAATTASKGASDGKEYTLSTLASLPAVEIVRLASGGAIRGVDLREPDAAVVAATDAFIDSLQGKAAHDKKQKLGDQLFKKVRSFGVKGAPKITIHLLDSEELRALAHLMNEYDEVLREKVNQKVAAGLNK</sequence>
<evidence type="ECO:0000256" key="4">
    <source>
        <dbReference type="PROSITE-ProRule" id="PRU00176"/>
    </source>
</evidence>
<evidence type="ECO:0000259" key="6">
    <source>
        <dbReference type="PROSITE" id="PS50102"/>
    </source>
</evidence>
<evidence type="ECO:0000256" key="3">
    <source>
        <dbReference type="ARBA" id="ARBA00022884"/>
    </source>
</evidence>
<dbReference type="STRING" id="1151754.M9M428"/>
<comment type="similarity">
    <text evidence="1">Belongs to the polyadenylate-binding protein type-1 family.</text>
</comment>
<dbReference type="InterPro" id="IPR035979">
    <property type="entry name" value="RBD_domain_sf"/>
</dbReference>
<reference evidence="9" key="1">
    <citation type="journal article" date="2013" name="Genome Announc.">
        <title>Genome sequence of the basidiomycetous yeast Pseudozyma antarctica T-34, a producer of the glycolipid biosurfactants mannosylerythritol lipids.</title>
        <authorList>
            <person name="Morita T."/>
            <person name="Koike H."/>
            <person name="Koyama Y."/>
            <person name="Hagiwara H."/>
            <person name="Ito E."/>
            <person name="Fukuoka T."/>
            <person name="Imura T."/>
            <person name="Machida M."/>
            <person name="Kitamoto D."/>
        </authorList>
    </citation>
    <scope>NUCLEOTIDE SEQUENCE [LARGE SCALE GENOMIC DNA]</scope>
    <source>
        <strain evidence="9">T-34</strain>
    </source>
</reference>
<keyword evidence="2" id="KW-0677">Repeat</keyword>
<dbReference type="SMART" id="SM00360">
    <property type="entry name" value="RRM"/>
    <property type="match status" value="3"/>
</dbReference>
<evidence type="ECO:0000259" key="7">
    <source>
        <dbReference type="PROSITE" id="PS51309"/>
    </source>
</evidence>
<protein>
    <submittedName>
        <fullName evidence="8">Cyclophilin type peptidyl-prolyl cis-trans isomerase</fullName>
    </submittedName>
</protein>
<gene>
    <name evidence="8" type="ORF">PANT_14d00036</name>
</gene>
<evidence type="ECO:0000313" key="9">
    <source>
        <dbReference type="Proteomes" id="UP000011976"/>
    </source>
</evidence>
<dbReference type="SUPFAM" id="SSF54928">
    <property type="entry name" value="RNA-binding domain, RBD"/>
    <property type="match status" value="2"/>
</dbReference>
<evidence type="ECO:0000256" key="1">
    <source>
        <dbReference type="ARBA" id="ARBA00008557"/>
    </source>
</evidence>
<dbReference type="CDD" id="cd00590">
    <property type="entry name" value="RRM_SF"/>
    <property type="match status" value="2"/>
</dbReference>
<dbReference type="Pfam" id="PF00658">
    <property type="entry name" value="MLLE"/>
    <property type="match status" value="1"/>
</dbReference>
<keyword evidence="8" id="KW-0413">Isomerase</keyword>
<dbReference type="InterPro" id="IPR002004">
    <property type="entry name" value="PABP_HYD_C"/>
</dbReference>
<dbReference type="InterPro" id="IPR012677">
    <property type="entry name" value="Nucleotide-bd_a/b_plait_sf"/>
</dbReference>
<accession>M9M428</accession>
<dbReference type="Gene3D" id="3.30.70.330">
    <property type="match status" value="3"/>
</dbReference>
<feature type="region of interest" description="Disordered" evidence="5">
    <location>
        <begin position="497"/>
        <end position="532"/>
    </location>
</feature>
<keyword evidence="3 4" id="KW-0694">RNA-binding</keyword>
<feature type="compositionally biased region" description="Low complexity" evidence="5">
    <location>
        <begin position="707"/>
        <end position="735"/>
    </location>
</feature>
<feature type="domain" description="PABC" evidence="7">
    <location>
        <begin position="781"/>
        <end position="858"/>
    </location>
</feature>
<dbReference type="EMBL" id="DF196780">
    <property type="protein sequence ID" value="GAC75095.1"/>
    <property type="molecule type" value="Genomic_DNA"/>
</dbReference>
<feature type="domain" description="RRM" evidence="6">
    <location>
        <begin position="408"/>
        <end position="485"/>
    </location>
</feature>
<dbReference type="Proteomes" id="UP000011976">
    <property type="component" value="Unassembled WGS sequence"/>
</dbReference>
<feature type="region of interest" description="Disordered" evidence="5">
    <location>
        <begin position="699"/>
        <end position="739"/>
    </location>
</feature>
<dbReference type="SUPFAM" id="SSF63570">
    <property type="entry name" value="PABC (PABP) domain"/>
    <property type="match status" value="1"/>
</dbReference>
<evidence type="ECO:0000256" key="2">
    <source>
        <dbReference type="ARBA" id="ARBA00022737"/>
    </source>
</evidence>
<name>M9M428_PSEA3</name>
<dbReference type="AlphaFoldDB" id="M9M428"/>
<dbReference type="Gene3D" id="1.10.1900.10">
    <property type="entry name" value="c-terminal domain of poly(a) binding protein"/>
    <property type="match status" value="2"/>
</dbReference>
<evidence type="ECO:0000256" key="5">
    <source>
        <dbReference type="SAM" id="MobiDB-lite"/>
    </source>
</evidence>
<dbReference type="InterPro" id="IPR000504">
    <property type="entry name" value="RRM_dom"/>
</dbReference>
<feature type="compositionally biased region" description="Low complexity" evidence="5">
    <location>
        <begin position="107"/>
        <end position="117"/>
    </location>
</feature>
<dbReference type="PROSITE" id="PS50102">
    <property type="entry name" value="RRM"/>
    <property type="match status" value="2"/>
</dbReference>
<dbReference type="PROSITE" id="PS51309">
    <property type="entry name" value="PABC"/>
    <property type="match status" value="1"/>
</dbReference>
<dbReference type="GO" id="GO:0016853">
    <property type="term" value="F:isomerase activity"/>
    <property type="evidence" value="ECO:0007669"/>
    <property type="project" value="UniProtKB-KW"/>
</dbReference>
<dbReference type="OrthoDB" id="6159137at2759"/>
<dbReference type="GO" id="GO:0003723">
    <property type="term" value="F:RNA binding"/>
    <property type="evidence" value="ECO:0007669"/>
    <property type="project" value="UniProtKB-UniRule"/>
</dbReference>
<feature type="compositionally biased region" description="Basic and acidic residues" evidence="5">
    <location>
        <begin position="144"/>
        <end position="153"/>
    </location>
</feature>
<evidence type="ECO:0000313" key="8">
    <source>
        <dbReference type="EMBL" id="GAC75095.1"/>
    </source>
</evidence>
<organism evidence="8 9">
    <name type="scientific">Pseudozyma antarctica (strain T-34)</name>
    <name type="common">Yeast</name>
    <name type="synonym">Candida antarctica</name>
    <dbReference type="NCBI Taxonomy" id="1151754"/>
    <lineage>
        <taxon>Eukaryota</taxon>
        <taxon>Fungi</taxon>
        <taxon>Dikarya</taxon>
        <taxon>Basidiomycota</taxon>
        <taxon>Ustilaginomycotina</taxon>
        <taxon>Ustilaginomycetes</taxon>
        <taxon>Ustilaginales</taxon>
        <taxon>Ustilaginaceae</taxon>
        <taxon>Moesziomyces</taxon>
    </lineage>
</organism>
<dbReference type="InterPro" id="IPR036053">
    <property type="entry name" value="PABP-dom"/>
</dbReference>
<feature type="domain" description="RRM" evidence="6">
    <location>
        <begin position="241"/>
        <end position="322"/>
    </location>
</feature>
<dbReference type="PANTHER" id="PTHR24012">
    <property type="entry name" value="RNA BINDING PROTEIN"/>
    <property type="match status" value="1"/>
</dbReference>
<feature type="region of interest" description="Disordered" evidence="5">
    <location>
        <begin position="106"/>
        <end position="155"/>
    </location>
</feature>
<dbReference type="Pfam" id="PF00076">
    <property type="entry name" value="RRM_1"/>
    <property type="match status" value="2"/>
</dbReference>
<proteinExistence type="inferred from homology"/>